<dbReference type="OrthoDB" id="5652289at2"/>
<keyword evidence="2" id="KW-0472">Membrane</keyword>
<dbReference type="EMBL" id="UGNV01000001">
    <property type="protein sequence ID" value="STX28566.1"/>
    <property type="molecule type" value="Genomic_DNA"/>
</dbReference>
<organism evidence="3 4">
    <name type="scientific">Legionella beliardensis</name>
    <dbReference type="NCBI Taxonomy" id="91822"/>
    <lineage>
        <taxon>Bacteria</taxon>
        <taxon>Pseudomonadati</taxon>
        <taxon>Pseudomonadota</taxon>
        <taxon>Gammaproteobacteria</taxon>
        <taxon>Legionellales</taxon>
        <taxon>Legionellaceae</taxon>
        <taxon>Legionella</taxon>
    </lineage>
</organism>
<feature type="compositionally biased region" description="Polar residues" evidence="1">
    <location>
        <begin position="415"/>
        <end position="427"/>
    </location>
</feature>
<feature type="transmembrane region" description="Helical" evidence="2">
    <location>
        <begin position="171"/>
        <end position="191"/>
    </location>
</feature>
<proteinExistence type="predicted"/>
<gene>
    <name evidence="3" type="ORF">NCTC13315_01096</name>
</gene>
<sequence length="427" mass="46214">MATGVQETKALLLKDKEKNQGESCQFIIATASGINSFLRGASSYAATFSRIAITWDKGLWLIAPIGFGATISLSNEAVAKLAKRYPDNKFLKALNSGTFFAAQGAGGFFADFGFAWNMINTLGAYISGVELVKTDGYYNKFIAPSTAAIPAIMASRLAYIHKQNKLIDRSFMRHAAHLAFGLNAPGGYLGMLEQQAFVDPESFTPTAVILASGTLALLSSLLKETHPKISRVLLLIVNLLAENPSLAATLFHFPNDIYAAENNDEISEPFFFTTVGVSGAFLLLLTTLSVYSFLYPETPQESAAFSINTDIESIYPADTENNDLHSDDDDVIPQPRIFKFEDINDLLGGNDNDSQTTTTKLPDVDSPRVEEVIDNATVIDISALNATTSNTRAIPSPVTTLKSIGTFPSPKKQAGSVQNENNFIHNI</sequence>
<evidence type="ECO:0000256" key="2">
    <source>
        <dbReference type="SAM" id="Phobius"/>
    </source>
</evidence>
<evidence type="ECO:0000313" key="4">
    <source>
        <dbReference type="Proteomes" id="UP000254968"/>
    </source>
</evidence>
<name>A0A378I1Q2_9GAMM</name>
<keyword evidence="4" id="KW-1185">Reference proteome</keyword>
<feature type="transmembrane region" description="Helical" evidence="2">
    <location>
        <begin position="203"/>
        <end position="221"/>
    </location>
</feature>
<feature type="transmembrane region" description="Helical" evidence="2">
    <location>
        <begin position="233"/>
        <end position="251"/>
    </location>
</feature>
<accession>A0A378I1Q2</accession>
<protein>
    <submittedName>
        <fullName evidence="3">Uncharacterized protein</fullName>
    </submittedName>
</protein>
<feature type="transmembrane region" description="Helical" evidence="2">
    <location>
        <begin position="271"/>
        <end position="294"/>
    </location>
</feature>
<keyword evidence="2" id="KW-1133">Transmembrane helix</keyword>
<evidence type="ECO:0000313" key="3">
    <source>
        <dbReference type="EMBL" id="STX28566.1"/>
    </source>
</evidence>
<reference evidence="3 4" key="1">
    <citation type="submission" date="2018-06" db="EMBL/GenBank/DDBJ databases">
        <authorList>
            <consortium name="Pathogen Informatics"/>
            <person name="Doyle S."/>
        </authorList>
    </citation>
    <scope>NUCLEOTIDE SEQUENCE [LARGE SCALE GENOMIC DNA]</scope>
    <source>
        <strain evidence="3 4">NCTC13315</strain>
    </source>
</reference>
<feature type="transmembrane region" description="Helical" evidence="2">
    <location>
        <begin position="141"/>
        <end position="159"/>
    </location>
</feature>
<keyword evidence="2" id="KW-0812">Transmembrane</keyword>
<dbReference type="AlphaFoldDB" id="A0A378I1Q2"/>
<feature type="region of interest" description="Disordered" evidence="1">
    <location>
        <begin position="406"/>
        <end position="427"/>
    </location>
</feature>
<evidence type="ECO:0000256" key="1">
    <source>
        <dbReference type="SAM" id="MobiDB-lite"/>
    </source>
</evidence>
<dbReference type="Proteomes" id="UP000254968">
    <property type="component" value="Unassembled WGS sequence"/>
</dbReference>
<feature type="transmembrane region" description="Helical" evidence="2">
    <location>
        <begin position="99"/>
        <end position="119"/>
    </location>
</feature>
<dbReference type="RefSeq" id="WP_115302302.1">
    <property type="nucleotide sequence ID" value="NZ_CAAAHO010000001.1"/>
</dbReference>